<keyword evidence="3" id="KW-1185">Reference proteome</keyword>
<protein>
    <submittedName>
        <fullName evidence="2">Bir1 protein</fullName>
    </submittedName>
</protein>
<reference evidence="2 3" key="1">
    <citation type="journal article" date="2002" name="Nature">
        <title>Genome sequence and comparative analysis of the model rodent malaria parasite Plasmodium yoelii yoelii.</title>
        <authorList>
            <person name="Carlton J.M."/>
            <person name="Angiuoli S.V."/>
            <person name="Suh B.B."/>
            <person name="Kooij T.W."/>
            <person name="Pertea M."/>
            <person name="Silva J.C."/>
            <person name="Ermolaeva M.D."/>
            <person name="Allen J.E."/>
            <person name="Selengut J.D."/>
            <person name="Koo H.L."/>
            <person name="Peterson J.D."/>
            <person name="Pop M."/>
            <person name="Kosack D.S."/>
            <person name="Shumway M.F."/>
            <person name="Bidwell S.L."/>
            <person name="Shallom S.J."/>
            <person name="van Aken S.E."/>
            <person name="Riedmuller S.B."/>
            <person name="Feldblyum T.V."/>
            <person name="Cho J.K."/>
            <person name="Quackenbush J."/>
            <person name="Sedegah M."/>
            <person name="Shoaibi A."/>
            <person name="Cummings L.M."/>
            <person name="Florens L."/>
            <person name="Yates J.R."/>
            <person name="Raine J.D."/>
            <person name="Sinden R.E."/>
            <person name="Harris M.A."/>
            <person name="Cunningham D.A."/>
            <person name="Preiser P.R."/>
            <person name="Bergman L.W."/>
            <person name="Vaidya A.B."/>
            <person name="van Lin L.H."/>
            <person name="Janse C.J."/>
            <person name="Waters A.P."/>
            <person name="Smith H.O."/>
            <person name="White O.R."/>
            <person name="Salzberg S.L."/>
            <person name="Venter J.C."/>
            <person name="Fraser C.M."/>
            <person name="Hoffman S.L."/>
            <person name="Gardner M.J."/>
            <person name="Carucci D.J."/>
        </authorList>
    </citation>
    <scope>NUCLEOTIDE SEQUENCE [LARGE SCALE GENOMIC DNA]</scope>
    <source>
        <strain evidence="2 3">17XNL</strain>
    </source>
</reference>
<dbReference type="PaxDb" id="73239-Q7R9C5"/>
<comment type="caution">
    <text evidence="2">The sequence shown here is derived from an EMBL/GenBank/DDBJ whole genome shotgun (WGS) entry which is preliminary data.</text>
</comment>
<evidence type="ECO:0000313" key="2">
    <source>
        <dbReference type="EMBL" id="EAA19264.1"/>
    </source>
</evidence>
<accession>Q7R9C5</accession>
<evidence type="ECO:0000256" key="1">
    <source>
        <dbReference type="SAM" id="Phobius"/>
    </source>
</evidence>
<keyword evidence="1" id="KW-0812">Transmembrane</keyword>
<proteinExistence type="predicted"/>
<dbReference type="AlphaFoldDB" id="Q7R9C5"/>
<keyword evidence="1" id="KW-1133">Transmembrane helix</keyword>
<feature type="transmembrane region" description="Helical" evidence="1">
    <location>
        <begin position="307"/>
        <end position="325"/>
    </location>
</feature>
<gene>
    <name evidence="2" type="ORF">PY06937</name>
</gene>
<name>Q7R9C5_PLAYO</name>
<organism evidence="2 3">
    <name type="scientific">Plasmodium yoelii yoelii</name>
    <dbReference type="NCBI Taxonomy" id="73239"/>
    <lineage>
        <taxon>Eukaryota</taxon>
        <taxon>Sar</taxon>
        <taxon>Alveolata</taxon>
        <taxon>Apicomplexa</taxon>
        <taxon>Aconoidasida</taxon>
        <taxon>Haemosporida</taxon>
        <taxon>Plasmodiidae</taxon>
        <taxon>Plasmodium</taxon>
        <taxon>Plasmodium (Vinckeia)</taxon>
    </lineage>
</organism>
<dbReference type="InterPro" id="IPR006477">
    <property type="entry name" value="Yir_bir_cir"/>
</dbReference>
<evidence type="ECO:0000313" key="3">
    <source>
        <dbReference type="Proteomes" id="UP000008553"/>
    </source>
</evidence>
<dbReference type="InParanoid" id="Q7R9C5"/>
<dbReference type="Proteomes" id="UP000008553">
    <property type="component" value="Unassembled WGS sequence"/>
</dbReference>
<sequence length="338" mass="38890">MDIINNHKFKHKLCYTYDQNIYLQFKACGEFESMWKFFSDDLSESGNYNFATGMLKSYCPKGKCDSYINKIDAGCLWLFNKLYGDNEKFMYDADGKTDIVVYIMIWLGYKLNKKLNTEFPNLNEFYNKHMKNTDEYNNHIDGVDSYSSYNDLINKKEELVNISNENMSKLYDLFKILCNMINNAGKKDNGETYLKHANEFVGEYQKLFNDNDNNVEGNSYNKILSILSNDYTSYGEQSIYSHIKKLHPKLITEKKTHVSEPGSNETQMDGLMSGTSTAISETKVSDSETDVLDSETTLSSSLTINKLISIPFVLVVTLILLGIAYKVNNKSIKKYIQQ</sequence>
<dbReference type="Pfam" id="PF06022">
    <property type="entry name" value="Cir_Bir_Yir"/>
    <property type="match status" value="1"/>
</dbReference>
<keyword evidence="1" id="KW-0472">Membrane</keyword>
<dbReference type="EMBL" id="AABL01002439">
    <property type="protein sequence ID" value="EAA19264.1"/>
    <property type="molecule type" value="Genomic_DNA"/>
</dbReference>
<dbReference type="NCBIfam" id="TIGR01590">
    <property type="entry name" value="yir-bir-cir_Pla"/>
    <property type="match status" value="1"/>
</dbReference>